<dbReference type="InterPro" id="IPR043142">
    <property type="entry name" value="PapC-like_C_sf"/>
</dbReference>
<dbReference type="GO" id="GO:0015473">
    <property type="term" value="F:fimbrial usher porin activity"/>
    <property type="evidence" value="ECO:0007669"/>
    <property type="project" value="InterPro"/>
</dbReference>
<dbReference type="GO" id="GO:0009279">
    <property type="term" value="C:cell outer membrane"/>
    <property type="evidence" value="ECO:0007669"/>
    <property type="project" value="TreeGrafter"/>
</dbReference>
<proteinExistence type="predicted"/>
<evidence type="ECO:0000259" key="1">
    <source>
        <dbReference type="Pfam" id="PF13953"/>
    </source>
</evidence>
<dbReference type="InterPro" id="IPR025949">
    <property type="entry name" value="PapC-like_C"/>
</dbReference>
<dbReference type="InterPro" id="IPR000015">
    <property type="entry name" value="Fimb_usher"/>
</dbReference>
<feature type="domain" description="PapC-like C-terminal" evidence="1">
    <location>
        <begin position="231"/>
        <end position="292"/>
    </location>
</feature>
<dbReference type="GO" id="GO:0009297">
    <property type="term" value="P:pilus assembly"/>
    <property type="evidence" value="ECO:0007669"/>
    <property type="project" value="InterPro"/>
</dbReference>
<dbReference type="Gene3D" id="2.60.40.2610">
    <property type="entry name" value="Outer membrane usher protein FimD, plug domain"/>
    <property type="match status" value="1"/>
</dbReference>
<dbReference type="PANTHER" id="PTHR30451">
    <property type="entry name" value="OUTER MEMBRANE USHER PROTEIN"/>
    <property type="match status" value="1"/>
</dbReference>
<accession>A0A4R1XK85</accession>
<dbReference type="AlphaFoldDB" id="A0A4R1XK85"/>
<gene>
    <name evidence="2" type="ORF">EC844_11870</name>
</gene>
<dbReference type="PANTHER" id="PTHR30451:SF5">
    <property type="entry name" value="SLR0019 PROTEIN"/>
    <property type="match status" value="1"/>
</dbReference>
<sequence>MLSYSNRYKRLNYSLGFNRSKDRLNQQPYNIYYARISMPLDWKKNNLYLSSQLQHSDYAPHSTNANINLSGSLTQDNKINFGVGLSQNQFNQQQNTAINAHVNYLHPVINIGASLNHDRQQTQYSLSAQGAIVAHSLGLTATNTIPNTYTIVHVDQGQYAGISNAWGIRLDRFGNAIYSNSSPYNKNLIQIDPDQMPITSTLQSNQATVIPRLYSATMVNFSAQQSTIYVLRITSPHGQLPMGTEVRNLDQQLLGRLAQSNQVILNRYNPQSDHVLSLIWGSQRQNSCQIQLPVLNNKKQQSFQIISVECK</sequence>
<dbReference type="OrthoDB" id="8587at2"/>
<dbReference type="EMBL" id="SLVJ01000018">
    <property type="protein sequence ID" value="TCM64394.1"/>
    <property type="molecule type" value="Genomic_DNA"/>
</dbReference>
<name>A0A4R1XK85_ACICA</name>
<keyword evidence="3" id="KW-1185">Reference proteome</keyword>
<evidence type="ECO:0000313" key="2">
    <source>
        <dbReference type="EMBL" id="TCM64394.1"/>
    </source>
</evidence>
<dbReference type="Pfam" id="PF13953">
    <property type="entry name" value="PapC_C"/>
    <property type="match status" value="1"/>
</dbReference>
<comment type="caution">
    <text evidence="2">The sequence shown here is derived from an EMBL/GenBank/DDBJ whole genome shotgun (WGS) entry which is preliminary data.</text>
</comment>
<dbReference type="Proteomes" id="UP000294963">
    <property type="component" value="Unassembled WGS sequence"/>
</dbReference>
<evidence type="ECO:0000313" key="3">
    <source>
        <dbReference type="Proteomes" id="UP000294963"/>
    </source>
</evidence>
<dbReference type="Gene3D" id="2.60.40.2070">
    <property type="match status" value="1"/>
</dbReference>
<dbReference type="Pfam" id="PF00577">
    <property type="entry name" value="Usher"/>
    <property type="match status" value="1"/>
</dbReference>
<organism evidence="2 3">
    <name type="scientific">Acinetobacter calcoaceticus</name>
    <dbReference type="NCBI Taxonomy" id="471"/>
    <lineage>
        <taxon>Bacteria</taxon>
        <taxon>Pseudomonadati</taxon>
        <taxon>Pseudomonadota</taxon>
        <taxon>Gammaproteobacteria</taxon>
        <taxon>Moraxellales</taxon>
        <taxon>Moraxellaceae</taxon>
        <taxon>Acinetobacter</taxon>
        <taxon>Acinetobacter calcoaceticus/baumannii complex</taxon>
    </lineage>
</organism>
<dbReference type="InterPro" id="IPR042186">
    <property type="entry name" value="FimD_plug_dom"/>
</dbReference>
<protein>
    <submittedName>
        <fullName evidence="2">Pili synthesis usher PapC-like protein</fullName>
    </submittedName>
</protein>
<reference evidence="2 3" key="1">
    <citation type="submission" date="2019-03" db="EMBL/GenBank/DDBJ databases">
        <title>Genomic analyses of the natural microbiome of Caenorhabditis elegans.</title>
        <authorList>
            <person name="Samuel B."/>
        </authorList>
    </citation>
    <scope>NUCLEOTIDE SEQUENCE [LARGE SCALE GENOMIC DNA]</scope>
    <source>
        <strain evidence="2 3">JUb89</strain>
    </source>
</reference>